<feature type="domain" description="PucR C-terminal helix-turn-helix" evidence="1">
    <location>
        <begin position="13"/>
        <end position="48"/>
    </location>
</feature>
<dbReference type="Pfam" id="PF13556">
    <property type="entry name" value="HTH_30"/>
    <property type="match status" value="1"/>
</dbReference>
<keyword evidence="3" id="KW-1185">Reference proteome</keyword>
<evidence type="ECO:0000313" key="3">
    <source>
        <dbReference type="Proteomes" id="UP000220836"/>
    </source>
</evidence>
<organism evidence="2 3">
    <name type="scientific">Pelagimonas varians</name>
    <dbReference type="NCBI Taxonomy" id="696760"/>
    <lineage>
        <taxon>Bacteria</taxon>
        <taxon>Pseudomonadati</taxon>
        <taxon>Pseudomonadota</taxon>
        <taxon>Alphaproteobacteria</taxon>
        <taxon>Rhodobacterales</taxon>
        <taxon>Roseobacteraceae</taxon>
        <taxon>Pelagimonas</taxon>
    </lineage>
</organism>
<reference evidence="2 3" key="1">
    <citation type="submission" date="2017-05" db="EMBL/GenBank/DDBJ databases">
        <authorList>
            <person name="Song R."/>
            <person name="Chenine A.L."/>
            <person name="Ruprecht R.M."/>
        </authorList>
    </citation>
    <scope>NUCLEOTIDE SEQUENCE [LARGE SCALE GENOMIC DNA]</scope>
    <source>
        <strain evidence="2 3">CECT 8663</strain>
    </source>
</reference>
<dbReference type="OrthoDB" id="9067438at2"/>
<dbReference type="AlphaFoldDB" id="A0A238KEZ7"/>
<evidence type="ECO:0000259" key="1">
    <source>
        <dbReference type="Pfam" id="PF13556"/>
    </source>
</evidence>
<dbReference type="GO" id="GO:0043565">
    <property type="term" value="F:sequence-specific DNA binding"/>
    <property type="evidence" value="ECO:0007669"/>
    <property type="project" value="InterPro"/>
</dbReference>
<dbReference type="EMBL" id="FXYH01000007">
    <property type="protein sequence ID" value="SMX41368.1"/>
    <property type="molecule type" value="Genomic_DNA"/>
</dbReference>
<dbReference type="SUPFAM" id="SSF46689">
    <property type="entry name" value="Homeodomain-like"/>
    <property type="match status" value="1"/>
</dbReference>
<dbReference type="RefSeq" id="WP_097804757.1">
    <property type="nucleotide sequence ID" value="NZ_FXYH01000007.1"/>
</dbReference>
<dbReference type="PRINTS" id="PR01590">
    <property type="entry name" value="HTHFIS"/>
</dbReference>
<protein>
    <recommendedName>
        <fullName evidence="1">PucR C-terminal helix-turn-helix domain-containing protein</fullName>
    </recommendedName>
</protein>
<gene>
    <name evidence="2" type="ORF">PEV8663_02256</name>
</gene>
<proteinExistence type="predicted"/>
<dbReference type="Proteomes" id="UP000220836">
    <property type="component" value="Unassembled WGS sequence"/>
</dbReference>
<dbReference type="InterPro" id="IPR009057">
    <property type="entry name" value="Homeodomain-like_sf"/>
</dbReference>
<dbReference type="InterPro" id="IPR002197">
    <property type="entry name" value="HTH_Fis"/>
</dbReference>
<accession>A0A238KEZ7</accession>
<dbReference type="InterPro" id="IPR025736">
    <property type="entry name" value="PucR_C-HTH_dom"/>
</dbReference>
<evidence type="ECO:0000313" key="2">
    <source>
        <dbReference type="EMBL" id="SMX41368.1"/>
    </source>
</evidence>
<name>A0A238KEZ7_9RHOB</name>
<dbReference type="InterPro" id="IPR029052">
    <property type="entry name" value="Metallo-depent_PP-like"/>
</dbReference>
<sequence length="387" mass="42439">MMPGQPLSDEQLQQTLDALQQNKGNKAATAKALGIARSSLHHRLERAAARGLGGAAPIKIPPGQVVKGMSTLVDRNGQIAAQWIKTKEDGFSLPDILSAVQEAIGDQRSTAPAAPSSAQADRDLLNVFPWPDLHLGMFAWGDETGQDYDLRIAEDLVRNTFAELLERSAPAHHAIILGLGDITHADDETASTRRSGNRLDVDNRHQKVLAATIRLLIWAIEQALAKFPKVTVRLLKGNHDEQTAAALSVALSVFYQDHPRVTVDDSPSLWWFYRHDQTLLGATHGHTCKAETMPGVMASERSAHWGATAFRYILHGHLHHRRVIETMGVPVECFQTIAPKDAYHAGAGYVSGRSMMGISYHAKHGEWARWQVNLPSRSELKTKGKAA</sequence>
<dbReference type="Gene3D" id="1.10.10.60">
    <property type="entry name" value="Homeodomain-like"/>
    <property type="match status" value="1"/>
</dbReference>
<dbReference type="SUPFAM" id="SSF56300">
    <property type="entry name" value="Metallo-dependent phosphatases"/>
    <property type="match status" value="1"/>
</dbReference>